<dbReference type="Gene3D" id="3.90.76.10">
    <property type="entry name" value="Dipeptide-binding Protein, Domain 1"/>
    <property type="match status" value="1"/>
</dbReference>
<dbReference type="RefSeq" id="WP_169417060.1">
    <property type="nucleotide sequence ID" value="NZ_JABBFX010000001.1"/>
</dbReference>
<keyword evidence="3 4" id="KW-0732">Signal</keyword>
<gene>
    <name evidence="6" type="ORF">HHL11_03525</name>
</gene>
<evidence type="ECO:0000259" key="5">
    <source>
        <dbReference type="Pfam" id="PF00496"/>
    </source>
</evidence>
<evidence type="ECO:0000256" key="4">
    <source>
        <dbReference type="SAM" id="SignalP"/>
    </source>
</evidence>
<dbReference type="InterPro" id="IPR030678">
    <property type="entry name" value="Peptide/Ni-bd"/>
</dbReference>
<name>A0A848H4Z5_9BURK</name>
<sequence length="551" mass="60049">MKFLPALVASLALAASVAHADANKQQLVIGQLQYLSNSHPLVQVNNTKLFLMGFVQRPITAFDATGRSVCILCATKPSLENGLAKVVSLPGGQKGMLVTLKLRPDAKWGDGTPVSASDVAFTWKMASEGTVAFSNYNSWKRATQVDVVDPKTVVLHLPKVMVGYDTWDQVLPSHLEGPVYDKYKSTEDYSRQSLYNREPTNPGLWNGAYVVSSAQLGTEVTLVANKYWPQPPRIPKVILSYRGSATALVQNLLSGDLDALPVSPGGISFAQMLTLRKDHADRFNFPLDAGYNLERIAFQLKNPVLADVRVRRAIAMAIDREAIATRLFEKVVPVARSLVVPANANYSDAVARYPYDLAQARALMAQAGWKPGADGVCTNAAGQKASFEILTTAGNQTRLQIAQVLQNQLKSICIAATVRQAPIAIFNGDEMRKRRFNGLSLSSIQFPPSASPGLMLGSNAVPTEQNGWTGNNFSAYANPAMDAAIAEADAALDPAREKAAWAKIQRIAMDDLPILPLYFYPASWVVPKDAKGFDVARFDQPTNWAEQWTRQ</sequence>
<dbReference type="Pfam" id="PF00496">
    <property type="entry name" value="SBP_bac_5"/>
    <property type="match status" value="1"/>
</dbReference>
<comment type="similarity">
    <text evidence="1">Belongs to the bacterial solute-binding protein 5 family.</text>
</comment>
<keyword evidence="7" id="KW-1185">Reference proteome</keyword>
<feature type="signal peptide" evidence="4">
    <location>
        <begin position="1"/>
        <end position="20"/>
    </location>
</feature>
<dbReference type="GO" id="GO:0030288">
    <property type="term" value="C:outer membrane-bounded periplasmic space"/>
    <property type="evidence" value="ECO:0007669"/>
    <property type="project" value="UniProtKB-ARBA"/>
</dbReference>
<protein>
    <submittedName>
        <fullName evidence="6">Peptide ABC transporter substrate-binding protein</fullName>
    </submittedName>
</protein>
<dbReference type="Gene3D" id="3.40.190.10">
    <property type="entry name" value="Periplasmic binding protein-like II"/>
    <property type="match status" value="1"/>
</dbReference>
<dbReference type="PIRSF" id="PIRSF002741">
    <property type="entry name" value="MppA"/>
    <property type="match status" value="1"/>
</dbReference>
<dbReference type="GO" id="GO:1904680">
    <property type="term" value="F:peptide transmembrane transporter activity"/>
    <property type="evidence" value="ECO:0007669"/>
    <property type="project" value="TreeGrafter"/>
</dbReference>
<dbReference type="EMBL" id="JABBFX010000001">
    <property type="protein sequence ID" value="NML42808.1"/>
    <property type="molecule type" value="Genomic_DNA"/>
</dbReference>
<evidence type="ECO:0000313" key="6">
    <source>
        <dbReference type="EMBL" id="NML42808.1"/>
    </source>
</evidence>
<feature type="domain" description="Solute-binding protein family 5" evidence="5">
    <location>
        <begin position="98"/>
        <end position="452"/>
    </location>
</feature>
<dbReference type="CDD" id="cd08513">
    <property type="entry name" value="PBP2_thermophilic_Hb8_like"/>
    <property type="match status" value="1"/>
</dbReference>
<feature type="chain" id="PRO_5032760152" evidence="4">
    <location>
        <begin position="21"/>
        <end position="551"/>
    </location>
</feature>
<proteinExistence type="inferred from homology"/>
<dbReference type="AlphaFoldDB" id="A0A848H4Z5"/>
<dbReference type="InterPro" id="IPR000914">
    <property type="entry name" value="SBP_5_dom"/>
</dbReference>
<evidence type="ECO:0000256" key="2">
    <source>
        <dbReference type="ARBA" id="ARBA00022448"/>
    </source>
</evidence>
<comment type="caution">
    <text evidence="6">The sequence shown here is derived from an EMBL/GenBank/DDBJ whole genome shotgun (WGS) entry which is preliminary data.</text>
</comment>
<dbReference type="PANTHER" id="PTHR30290">
    <property type="entry name" value="PERIPLASMIC BINDING COMPONENT OF ABC TRANSPORTER"/>
    <property type="match status" value="1"/>
</dbReference>
<evidence type="ECO:0000256" key="1">
    <source>
        <dbReference type="ARBA" id="ARBA00005695"/>
    </source>
</evidence>
<keyword evidence="2" id="KW-0813">Transport</keyword>
<evidence type="ECO:0000256" key="3">
    <source>
        <dbReference type="ARBA" id="ARBA00022729"/>
    </source>
</evidence>
<organism evidence="6 7">
    <name type="scientific">Ramlibacter agri</name>
    <dbReference type="NCBI Taxonomy" id="2728837"/>
    <lineage>
        <taxon>Bacteria</taxon>
        <taxon>Pseudomonadati</taxon>
        <taxon>Pseudomonadota</taxon>
        <taxon>Betaproteobacteria</taxon>
        <taxon>Burkholderiales</taxon>
        <taxon>Comamonadaceae</taxon>
        <taxon>Ramlibacter</taxon>
    </lineage>
</organism>
<dbReference type="GO" id="GO:0015833">
    <property type="term" value="P:peptide transport"/>
    <property type="evidence" value="ECO:0007669"/>
    <property type="project" value="TreeGrafter"/>
</dbReference>
<evidence type="ECO:0000313" key="7">
    <source>
        <dbReference type="Proteomes" id="UP000541185"/>
    </source>
</evidence>
<dbReference type="InterPro" id="IPR039424">
    <property type="entry name" value="SBP_5"/>
</dbReference>
<dbReference type="GO" id="GO:0043190">
    <property type="term" value="C:ATP-binding cassette (ABC) transporter complex"/>
    <property type="evidence" value="ECO:0007669"/>
    <property type="project" value="InterPro"/>
</dbReference>
<accession>A0A848H4Z5</accession>
<dbReference type="PANTHER" id="PTHR30290:SF9">
    <property type="entry name" value="OLIGOPEPTIDE-BINDING PROTEIN APPA"/>
    <property type="match status" value="1"/>
</dbReference>
<dbReference type="Gene3D" id="3.10.105.10">
    <property type="entry name" value="Dipeptide-binding Protein, Domain 3"/>
    <property type="match status" value="1"/>
</dbReference>
<reference evidence="6 7" key="1">
    <citation type="submission" date="2020-04" db="EMBL/GenBank/DDBJ databases">
        <title>Ramlibacter sp. G-1-2-2 isolated from soil.</title>
        <authorList>
            <person name="Dahal R.H."/>
        </authorList>
    </citation>
    <scope>NUCLEOTIDE SEQUENCE [LARGE SCALE GENOMIC DNA]</scope>
    <source>
        <strain evidence="6 7">G-1-2-2</strain>
    </source>
</reference>
<dbReference type="Proteomes" id="UP000541185">
    <property type="component" value="Unassembled WGS sequence"/>
</dbReference>
<dbReference type="SUPFAM" id="SSF53850">
    <property type="entry name" value="Periplasmic binding protein-like II"/>
    <property type="match status" value="1"/>
</dbReference>